<dbReference type="SUPFAM" id="SSF159501">
    <property type="entry name" value="EreA/ChaN-like"/>
    <property type="match status" value="1"/>
</dbReference>
<sequence length="225" mass="24797">MLMRLRTRFRALEPLYVFRSDQLSYDIALRRLEAACHADYHFPAMADLYAGRGLPGDTSAREVFMAESVDWHLKHADPGARMVLFARNAHIQKASISFGGHLTALPMGQHLHRTLGSDYLALGLTSTAGRTAEMHLDENARFGFTLEDLALEPPEPGSIEAAFADGDLGLALADLRRSPQTDSSQPDRIRMQSDYLHTPVLDAFDAVINIPSTTVIDDHGIEALA</sequence>
<dbReference type="RefSeq" id="WP_425345844.1">
    <property type="nucleotide sequence ID" value="NZ_JBGUBD010000006.1"/>
</dbReference>
<dbReference type="Gene3D" id="3.40.1660.10">
    <property type="entry name" value="EreA-like (biosynthetic domain)"/>
    <property type="match status" value="1"/>
</dbReference>
<dbReference type="GO" id="GO:0016787">
    <property type="term" value="F:hydrolase activity"/>
    <property type="evidence" value="ECO:0007669"/>
    <property type="project" value="UniProtKB-KW"/>
</dbReference>
<name>A0ABV4U5Q8_9BACT</name>
<dbReference type="EMBL" id="JBGUBD010000006">
    <property type="protein sequence ID" value="MFA9478925.1"/>
    <property type="molecule type" value="Genomic_DNA"/>
</dbReference>
<dbReference type="InterPro" id="IPR052036">
    <property type="entry name" value="Hydrolase/PRTase-associated"/>
</dbReference>
<dbReference type="CDD" id="cd14728">
    <property type="entry name" value="Ere-like"/>
    <property type="match status" value="1"/>
</dbReference>
<dbReference type="Pfam" id="PF05139">
    <property type="entry name" value="Erythro_esteras"/>
    <property type="match status" value="1"/>
</dbReference>
<comment type="caution">
    <text evidence="1">The sequence shown here is derived from an EMBL/GenBank/DDBJ whole genome shotgun (WGS) entry which is preliminary data.</text>
</comment>
<evidence type="ECO:0000313" key="2">
    <source>
        <dbReference type="Proteomes" id="UP001575105"/>
    </source>
</evidence>
<dbReference type="PANTHER" id="PTHR31299">
    <property type="entry name" value="ESTERASE, PUTATIVE (AFU_ORTHOLOGUE AFUA_1G05850)-RELATED"/>
    <property type="match status" value="1"/>
</dbReference>
<keyword evidence="2" id="KW-1185">Reference proteome</keyword>
<organism evidence="1 2">
    <name type="scientific">Natronomicrosphaera hydrolytica</name>
    <dbReference type="NCBI Taxonomy" id="3242702"/>
    <lineage>
        <taxon>Bacteria</taxon>
        <taxon>Pseudomonadati</taxon>
        <taxon>Planctomycetota</taxon>
        <taxon>Phycisphaerae</taxon>
        <taxon>Phycisphaerales</taxon>
        <taxon>Phycisphaeraceae</taxon>
        <taxon>Natronomicrosphaera</taxon>
    </lineage>
</organism>
<reference evidence="1 2" key="1">
    <citation type="submission" date="2024-08" db="EMBL/GenBank/DDBJ databases">
        <title>Whole-genome sequencing of halo(alkali)philic microorganisms from hypersaline lakes.</title>
        <authorList>
            <person name="Sorokin D.Y."/>
            <person name="Merkel A.Y."/>
            <person name="Messina E."/>
            <person name="Yakimov M."/>
        </authorList>
    </citation>
    <scope>NUCLEOTIDE SEQUENCE [LARGE SCALE GENOMIC DNA]</scope>
    <source>
        <strain evidence="1 2">AB-hyl4</strain>
    </source>
</reference>
<accession>A0ABV4U5Q8</accession>
<proteinExistence type="predicted"/>
<dbReference type="EC" id="3.1.1.-" evidence="1"/>
<keyword evidence="1" id="KW-0378">Hydrolase</keyword>
<dbReference type="Proteomes" id="UP001575105">
    <property type="component" value="Unassembled WGS sequence"/>
</dbReference>
<gene>
    <name evidence="1" type="ORF">ACERK3_11555</name>
</gene>
<protein>
    <submittedName>
        <fullName evidence="1">Erythromycin esterase family protein</fullName>
        <ecNumber evidence="1">3.1.1.-</ecNumber>
    </submittedName>
</protein>
<dbReference type="PANTHER" id="PTHR31299:SF0">
    <property type="entry name" value="ESTERASE, PUTATIVE (AFU_ORTHOLOGUE AFUA_1G05850)-RELATED"/>
    <property type="match status" value="1"/>
</dbReference>
<dbReference type="InterPro" id="IPR007815">
    <property type="entry name" value="Emycin_Estase"/>
</dbReference>
<evidence type="ECO:0000313" key="1">
    <source>
        <dbReference type="EMBL" id="MFA9478925.1"/>
    </source>
</evidence>